<dbReference type="GO" id="GO:0016020">
    <property type="term" value="C:membrane"/>
    <property type="evidence" value="ECO:0007669"/>
    <property type="project" value="UniProtKB-SubCell"/>
</dbReference>
<feature type="transmembrane region" description="Helical" evidence="7">
    <location>
        <begin position="133"/>
        <end position="153"/>
    </location>
</feature>
<keyword evidence="3 7" id="KW-0812">Transmembrane</keyword>
<keyword evidence="5 7" id="KW-0472">Membrane</keyword>
<keyword evidence="4 7" id="KW-1133">Transmembrane helix</keyword>
<dbReference type="PANTHER" id="PTHR31746">
    <property type="entry name" value="TRANSMEMBRANE PROTEIN 229 FAMILY MEMBER"/>
    <property type="match status" value="1"/>
</dbReference>
<protein>
    <recommendedName>
        <fullName evidence="10">Transmembrane protein 229A</fullName>
    </recommendedName>
</protein>
<dbReference type="AlphaFoldDB" id="A0AAN9BBE8"/>
<feature type="transmembrane region" description="Helical" evidence="7">
    <location>
        <begin position="33"/>
        <end position="51"/>
    </location>
</feature>
<gene>
    <name evidence="8" type="ORF">V1264_019888</name>
</gene>
<dbReference type="EMBL" id="JBAMIC010000010">
    <property type="protein sequence ID" value="KAK7101514.1"/>
    <property type="molecule type" value="Genomic_DNA"/>
</dbReference>
<dbReference type="PANTHER" id="PTHR31746:SF2">
    <property type="entry name" value="TRANSMEMBRANE PROTEIN 229A"/>
    <property type="match status" value="1"/>
</dbReference>
<evidence type="ECO:0000256" key="7">
    <source>
        <dbReference type="SAM" id="Phobius"/>
    </source>
</evidence>
<keyword evidence="9" id="KW-1185">Reference proteome</keyword>
<comment type="subcellular location">
    <subcellularLocation>
        <location evidence="1">Membrane</location>
        <topology evidence="1">Multi-pass membrane protein</topology>
    </subcellularLocation>
</comment>
<proteinExistence type="inferred from homology"/>
<evidence type="ECO:0000256" key="3">
    <source>
        <dbReference type="ARBA" id="ARBA00022692"/>
    </source>
</evidence>
<evidence type="ECO:0000256" key="1">
    <source>
        <dbReference type="ARBA" id="ARBA00004141"/>
    </source>
</evidence>
<evidence type="ECO:0000256" key="5">
    <source>
        <dbReference type="ARBA" id="ARBA00023136"/>
    </source>
</evidence>
<feature type="transmembrane region" description="Helical" evidence="7">
    <location>
        <begin position="102"/>
        <end position="121"/>
    </location>
</feature>
<evidence type="ECO:0000256" key="6">
    <source>
        <dbReference type="SAM" id="MobiDB-lite"/>
    </source>
</evidence>
<evidence type="ECO:0000313" key="8">
    <source>
        <dbReference type="EMBL" id="KAK7101514.1"/>
    </source>
</evidence>
<evidence type="ECO:0000313" key="9">
    <source>
        <dbReference type="Proteomes" id="UP001374579"/>
    </source>
</evidence>
<comment type="similarity">
    <text evidence="2">Belongs to the TMEM229 family.</text>
</comment>
<feature type="transmembrane region" description="Helical" evidence="7">
    <location>
        <begin position="71"/>
        <end position="90"/>
    </location>
</feature>
<comment type="caution">
    <text evidence="8">The sequence shown here is derived from an EMBL/GenBank/DDBJ whole genome shotgun (WGS) entry which is preliminary data.</text>
</comment>
<sequence>MSVSEANGIKPNGKRRSEPPEKVMTPLPAWARFYFYGMHGLLDEVVFTALFDLFLEPGGNSQLKGCSTLTSFFLYGSCTFLVEQLFVYCVRRGYSLIYRLPVYVLFVYIWELSWGLVLRQFGLCSWDYSHYPLNLLGLITLVYAPGWMVLCVLQDLIYGYIFSLHVVDTDHKVKLA</sequence>
<accession>A0AAN9BBE8</accession>
<evidence type="ECO:0000256" key="2">
    <source>
        <dbReference type="ARBA" id="ARBA00006371"/>
    </source>
</evidence>
<dbReference type="Proteomes" id="UP001374579">
    <property type="component" value="Unassembled WGS sequence"/>
</dbReference>
<organism evidence="8 9">
    <name type="scientific">Littorina saxatilis</name>
    <dbReference type="NCBI Taxonomy" id="31220"/>
    <lineage>
        <taxon>Eukaryota</taxon>
        <taxon>Metazoa</taxon>
        <taxon>Spiralia</taxon>
        <taxon>Lophotrochozoa</taxon>
        <taxon>Mollusca</taxon>
        <taxon>Gastropoda</taxon>
        <taxon>Caenogastropoda</taxon>
        <taxon>Littorinimorpha</taxon>
        <taxon>Littorinoidea</taxon>
        <taxon>Littorinidae</taxon>
        <taxon>Littorina</taxon>
    </lineage>
</organism>
<feature type="region of interest" description="Disordered" evidence="6">
    <location>
        <begin position="1"/>
        <end position="21"/>
    </location>
</feature>
<evidence type="ECO:0008006" key="10">
    <source>
        <dbReference type="Google" id="ProtNLM"/>
    </source>
</evidence>
<name>A0AAN9BBE8_9CAEN</name>
<evidence type="ECO:0000256" key="4">
    <source>
        <dbReference type="ARBA" id="ARBA00022989"/>
    </source>
</evidence>
<reference evidence="8 9" key="1">
    <citation type="submission" date="2024-02" db="EMBL/GenBank/DDBJ databases">
        <title>Chromosome-scale genome assembly of the rough periwinkle Littorina saxatilis.</title>
        <authorList>
            <person name="De Jode A."/>
            <person name="Faria R."/>
            <person name="Formenti G."/>
            <person name="Sims Y."/>
            <person name="Smith T.P."/>
            <person name="Tracey A."/>
            <person name="Wood J.M.D."/>
            <person name="Zagrodzka Z.B."/>
            <person name="Johannesson K."/>
            <person name="Butlin R.K."/>
            <person name="Leder E.H."/>
        </authorList>
    </citation>
    <scope>NUCLEOTIDE SEQUENCE [LARGE SCALE GENOMIC DNA]</scope>
    <source>
        <strain evidence="8">Snail1</strain>
        <tissue evidence="8">Muscle</tissue>
    </source>
</reference>